<evidence type="ECO:0000313" key="2">
    <source>
        <dbReference type="Proteomes" id="UP000561326"/>
    </source>
</evidence>
<accession>A0A848CT51</accession>
<dbReference type="Proteomes" id="UP000561326">
    <property type="component" value="Unassembled WGS sequence"/>
</dbReference>
<gene>
    <name evidence="1" type="ORF">HF838_07845</name>
</gene>
<name>A0A848CT51_ANEAE</name>
<dbReference type="EMBL" id="JABAGO010000010">
    <property type="protein sequence ID" value="NME98171.1"/>
    <property type="molecule type" value="Genomic_DNA"/>
</dbReference>
<dbReference type="AlphaFoldDB" id="A0A848CT51"/>
<evidence type="ECO:0000313" key="1">
    <source>
        <dbReference type="EMBL" id="NME98171.1"/>
    </source>
</evidence>
<comment type="caution">
    <text evidence="1">The sequence shown here is derived from an EMBL/GenBank/DDBJ whole genome shotgun (WGS) entry which is preliminary data.</text>
</comment>
<reference evidence="1 2" key="1">
    <citation type="submission" date="2020-04" db="EMBL/GenBank/DDBJ databases">
        <authorList>
            <person name="Hitch T.C.A."/>
            <person name="Wylensek D."/>
            <person name="Clavel T."/>
        </authorList>
    </citation>
    <scope>NUCLEOTIDE SEQUENCE [LARGE SCALE GENOMIC DNA]</scope>
    <source>
        <strain evidence="1 2">WB01_D5_05</strain>
    </source>
</reference>
<sequence length="143" mass="15960">MIGLKSRQLPTINILKSSSSVVRMTATFSTSPLCIYHIEKRKNGDSPTNKNYHTIKNADFIVAGEGTTVSFGKIMTSGPTLYTSDWIKRHMFVVGSKKRRKGVGGKTELTVHIKKRKKAAEHTVRQLFPFIFGQCPTALQFSV</sequence>
<protein>
    <submittedName>
        <fullName evidence="1">Uncharacterized protein</fullName>
    </submittedName>
</protein>
<organism evidence="1 2">
    <name type="scientific">Aneurinibacillus aneurinilyticus</name>
    <name type="common">Bacillus aneurinolyticus</name>
    <dbReference type="NCBI Taxonomy" id="1391"/>
    <lineage>
        <taxon>Bacteria</taxon>
        <taxon>Bacillati</taxon>
        <taxon>Bacillota</taxon>
        <taxon>Bacilli</taxon>
        <taxon>Bacillales</taxon>
        <taxon>Paenibacillaceae</taxon>
        <taxon>Aneurinibacillus group</taxon>
        <taxon>Aneurinibacillus</taxon>
    </lineage>
</organism>
<proteinExistence type="predicted"/>